<gene>
    <name evidence="1" type="ORF">T4E_5544</name>
</gene>
<reference evidence="1 2" key="1">
    <citation type="submission" date="2015-01" db="EMBL/GenBank/DDBJ databases">
        <title>Evolution of Trichinella species and genotypes.</title>
        <authorList>
            <person name="Korhonen P.K."/>
            <person name="Edoardo P."/>
            <person name="Giuseppe L.R."/>
            <person name="Gasser R.B."/>
        </authorList>
    </citation>
    <scope>NUCLEOTIDE SEQUENCE [LARGE SCALE GENOMIC DNA]</scope>
    <source>
        <strain evidence="1">ISS141</strain>
    </source>
</reference>
<evidence type="ECO:0000313" key="2">
    <source>
        <dbReference type="Proteomes" id="UP000054815"/>
    </source>
</evidence>
<comment type="caution">
    <text evidence="1">The sequence shown here is derived from an EMBL/GenBank/DDBJ whole genome shotgun (WGS) entry which is preliminary data.</text>
</comment>
<proteinExistence type="predicted"/>
<dbReference type="Proteomes" id="UP000054815">
    <property type="component" value="Unassembled WGS sequence"/>
</dbReference>
<protein>
    <submittedName>
        <fullName evidence="1">Uncharacterized protein</fullName>
    </submittedName>
</protein>
<dbReference type="AlphaFoldDB" id="A0A0V0XZC9"/>
<dbReference type="EMBL" id="JYDU01000088">
    <property type="protein sequence ID" value="KRX93473.1"/>
    <property type="molecule type" value="Genomic_DNA"/>
</dbReference>
<organism evidence="1 2">
    <name type="scientific">Trichinella pseudospiralis</name>
    <name type="common">Parasitic roundworm</name>
    <dbReference type="NCBI Taxonomy" id="6337"/>
    <lineage>
        <taxon>Eukaryota</taxon>
        <taxon>Metazoa</taxon>
        <taxon>Ecdysozoa</taxon>
        <taxon>Nematoda</taxon>
        <taxon>Enoplea</taxon>
        <taxon>Dorylaimia</taxon>
        <taxon>Trichinellida</taxon>
        <taxon>Trichinellidae</taxon>
        <taxon>Trichinella</taxon>
    </lineage>
</organism>
<evidence type="ECO:0000313" key="1">
    <source>
        <dbReference type="EMBL" id="KRX93473.1"/>
    </source>
</evidence>
<accession>A0A0V0XZC9</accession>
<name>A0A0V0XZC9_TRIPS</name>
<sequence length="59" mass="7052">MVQFPQLCIRIKITKEDREKRMFTRITLALKILPREAKSFKITTGERQVTLVEREFTRG</sequence>